<evidence type="ECO:0000313" key="3">
    <source>
        <dbReference type="Proteomes" id="UP000243797"/>
    </source>
</evidence>
<reference evidence="2 3" key="1">
    <citation type="submission" date="2017-06" db="EMBL/GenBank/DDBJ databases">
        <title>Draft genome sequence of a variant of Elsinoe murrayae.</title>
        <authorList>
            <person name="Cheng Q."/>
        </authorList>
    </citation>
    <scope>NUCLEOTIDE SEQUENCE [LARGE SCALE GENOMIC DNA]</scope>
    <source>
        <strain evidence="2 3">CQ-2017a</strain>
    </source>
</reference>
<dbReference type="OrthoDB" id="5335812at2759"/>
<proteinExistence type="predicted"/>
<dbReference type="PANTHER" id="PTHR42087">
    <property type="entry name" value="ILP IS AN APOPTOSIS INHIBITOR"/>
    <property type="match status" value="1"/>
</dbReference>
<dbReference type="InterPro" id="IPR053267">
    <property type="entry name" value="Verrucosidin_biosynth-assoc"/>
</dbReference>
<sequence length="256" mass="28658">MAPPHSTDGFSPLSRVAHDTSIPQSSPFSTMPNFDILDWHPAYQSCQRYFLDRAQYEAATQALCALINIRLPHQWRSNPITSSTATSHHPANQPNTDIKDWPRSTTSRSAAHDASPPSSSSSSSSSPLAFVSLIPYIRRLIVTGFDTDGVLHGFFGDAWQIGITPLRECERRNYLFSAKHGGWGTCKGQYDLSPEETVPFVQPLRDATTEELHAADRAWSEWLLMEDWMVGVRAPRDDRGYGRSGRYGGGEFDRER</sequence>
<feature type="region of interest" description="Disordered" evidence="1">
    <location>
        <begin position="80"/>
        <end position="126"/>
    </location>
</feature>
<evidence type="ECO:0000256" key="1">
    <source>
        <dbReference type="SAM" id="MobiDB-lite"/>
    </source>
</evidence>
<feature type="compositionally biased region" description="Polar residues" evidence="1">
    <location>
        <begin position="80"/>
        <end position="96"/>
    </location>
</feature>
<dbReference type="AlphaFoldDB" id="A0A2K1QGF0"/>
<keyword evidence="3" id="KW-1185">Reference proteome</keyword>
<dbReference type="InParanoid" id="A0A2K1QGF0"/>
<name>A0A2K1QGF0_9PEZI</name>
<dbReference type="EMBL" id="NKHZ01000088">
    <property type="protein sequence ID" value="PNS13962.1"/>
    <property type="molecule type" value="Genomic_DNA"/>
</dbReference>
<accession>A0A2K1QGF0</accession>
<dbReference type="PANTHER" id="PTHR42087:SF1">
    <property type="entry name" value="ILP IS AN APOPTOSIS INHIBITOR"/>
    <property type="match status" value="1"/>
</dbReference>
<feature type="compositionally biased region" description="Low complexity" evidence="1">
    <location>
        <begin position="115"/>
        <end position="126"/>
    </location>
</feature>
<comment type="caution">
    <text evidence="2">The sequence shown here is derived from an EMBL/GenBank/DDBJ whole genome shotgun (WGS) entry which is preliminary data.</text>
</comment>
<feature type="region of interest" description="Disordered" evidence="1">
    <location>
        <begin position="1"/>
        <end position="27"/>
    </location>
</feature>
<organism evidence="2 3">
    <name type="scientific">Sphaceloma murrayae</name>
    <dbReference type="NCBI Taxonomy" id="2082308"/>
    <lineage>
        <taxon>Eukaryota</taxon>
        <taxon>Fungi</taxon>
        <taxon>Dikarya</taxon>
        <taxon>Ascomycota</taxon>
        <taxon>Pezizomycotina</taxon>
        <taxon>Dothideomycetes</taxon>
        <taxon>Dothideomycetidae</taxon>
        <taxon>Myriangiales</taxon>
        <taxon>Elsinoaceae</taxon>
        <taxon>Sphaceloma</taxon>
    </lineage>
</organism>
<gene>
    <name evidence="2" type="ORF">CAC42_6475</name>
</gene>
<dbReference type="Proteomes" id="UP000243797">
    <property type="component" value="Unassembled WGS sequence"/>
</dbReference>
<evidence type="ECO:0000313" key="2">
    <source>
        <dbReference type="EMBL" id="PNS13962.1"/>
    </source>
</evidence>
<protein>
    <submittedName>
        <fullName evidence="2">Uncharacterized protein</fullName>
    </submittedName>
</protein>